<reference evidence="2 3" key="1">
    <citation type="journal article" date="2019" name="Microbiol. Resour. Announc.">
        <title>Draft Genome Sequence of the Most Traditional epsilon-Poly-l-Lysine Producer, Streptomyces albulus NBRC14147.</title>
        <authorList>
            <person name="Yamanaka K."/>
            <person name="Hamano Y."/>
        </authorList>
    </citation>
    <scope>NUCLEOTIDE SEQUENCE [LARGE SCALE GENOMIC DNA]</scope>
    <source>
        <strain evidence="2 3">NBRC 14147</strain>
    </source>
</reference>
<dbReference type="SUPFAM" id="SSF53474">
    <property type="entry name" value="alpha/beta-Hydrolases"/>
    <property type="match status" value="1"/>
</dbReference>
<organism evidence="2 3">
    <name type="scientific">Streptomyces noursei</name>
    <name type="common">Streptomyces albulus</name>
    <dbReference type="NCBI Taxonomy" id="1971"/>
    <lineage>
        <taxon>Bacteria</taxon>
        <taxon>Bacillati</taxon>
        <taxon>Actinomycetota</taxon>
        <taxon>Actinomycetes</taxon>
        <taxon>Kitasatosporales</taxon>
        <taxon>Streptomycetaceae</taxon>
        <taxon>Streptomyces</taxon>
    </lineage>
</organism>
<dbReference type="InterPro" id="IPR029058">
    <property type="entry name" value="AB_hydrolase_fold"/>
</dbReference>
<proteinExistence type="predicted"/>
<dbReference type="GO" id="GO:0006629">
    <property type="term" value="P:lipid metabolic process"/>
    <property type="evidence" value="ECO:0007669"/>
    <property type="project" value="InterPro"/>
</dbReference>
<dbReference type="Gene3D" id="3.40.50.1820">
    <property type="entry name" value="alpha/beta hydrolase"/>
    <property type="match status" value="1"/>
</dbReference>
<comment type="caution">
    <text evidence="2">The sequence shown here is derived from an EMBL/GenBank/DDBJ whole genome shotgun (WGS) entry which is preliminary data.</text>
</comment>
<dbReference type="EMBL" id="BHXC01000007">
    <property type="protein sequence ID" value="GCB94248.1"/>
    <property type="molecule type" value="Genomic_DNA"/>
</dbReference>
<evidence type="ECO:0000313" key="3">
    <source>
        <dbReference type="Proteomes" id="UP000288351"/>
    </source>
</evidence>
<dbReference type="Proteomes" id="UP000288351">
    <property type="component" value="Unassembled WGS sequence"/>
</dbReference>
<dbReference type="RefSeq" id="WP_016574704.1">
    <property type="nucleotide sequence ID" value="NZ_BHXC01000007.1"/>
</dbReference>
<dbReference type="PANTHER" id="PTHR45856">
    <property type="entry name" value="ALPHA/BETA-HYDROLASES SUPERFAMILY PROTEIN"/>
    <property type="match status" value="1"/>
</dbReference>
<dbReference type="AlphaFoldDB" id="A0A401R9G9"/>
<dbReference type="InterPro" id="IPR002921">
    <property type="entry name" value="Fungal_lipase-type"/>
</dbReference>
<dbReference type="PANTHER" id="PTHR45856:SF24">
    <property type="entry name" value="FUNGAL LIPASE-LIKE DOMAIN-CONTAINING PROTEIN"/>
    <property type="match status" value="1"/>
</dbReference>
<dbReference type="InterPro" id="IPR051218">
    <property type="entry name" value="Sec_MonoDiacylglyc_Lipase"/>
</dbReference>
<dbReference type="CDD" id="cd00519">
    <property type="entry name" value="Lipase_3"/>
    <property type="match status" value="1"/>
</dbReference>
<dbReference type="Pfam" id="PF01764">
    <property type="entry name" value="Lipase_3"/>
    <property type="match status" value="1"/>
</dbReference>
<protein>
    <recommendedName>
        <fullName evidence="1">Fungal lipase-type domain-containing protein</fullName>
    </recommendedName>
</protein>
<sequence length="275" mass="30164">MTRSLVDQHATGYSLRQALCMARAAELAYHDEPSIEATAREWGFDRVRHHHTAFRPPFPLRDTRAYTLGGRHVIVTAFRGTEPAELRGWLSDADTPPWPGPGGRGAVHHGFAEALESVWPQVLTALKELRDDDQQVYFTGHGLGGALAMLAGARLHFEDPRLTADGVYTFGQPRTCDPGLAREFNTAFTQRMYRFVNHDDVVPQLPPEPAFRHVSALRHIDSRGAVHNTVPLDGGLPDRGRGLAADLLSPASDGIRDHGVAAYVSALERAADQQG</sequence>
<name>A0A401R9G9_STRNR</name>
<feature type="domain" description="Fungal lipase-type" evidence="1">
    <location>
        <begin position="75"/>
        <end position="208"/>
    </location>
</feature>
<gene>
    <name evidence="2" type="ORF">SALB_07046</name>
</gene>
<evidence type="ECO:0000259" key="1">
    <source>
        <dbReference type="Pfam" id="PF01764"/>
    </source>
</evidence>
<evidence type="ECO:0000313" key="2">
    <source>
        <dbReference type="EMBL" id="GCB94248.1"/>
    </source>
</evidence>
<accession>A0A401R9G9</accession>